<keyword evidence="1" id="KW-1133">Transmembrane helix</keyword>
<evidence type="ECO:0000313" key="3">
    <source>
        <dbReference type="Proteomes" id="UP000254711"/>
    </source>
</evidence>
<feature type="transmembrane region" description="Helical" evidence="1">
    <location>
        <begin position="108"/>
        <end position="125"/>
    </location>
</feature>
<keyword evidence="1" id="KW-0812">Transmembrane</keyword>
<evidence type="ECO:0000313" key="2">
    <source>
        <dbReference type="EMBL" id="RDI99908.1"/>
    </source>
</evidence>
<sequence>MKTIAFVFALCMLTVGLVGVLSPPLLLPIARLSIESGAFLVLAAIRLGFGLLLIEVASRSRMPRTVRTIGILIAALGVVTALTAFLAMDHARALIVQWTQAGDGIMRLTGVGLTVFGGFLVYCLAPARAPGSTSS</sequence>
<accession>A0A370KB75</accession>
<keyword evidence="3" id="KW-1185">Reference proteome</keyword>
<dbReference type="AlphaFoldDB" id="A0A370KB75"/>
<name>A0A370KB75_9GAMM</name>
<keyword evidence="1" id="KW-0472">Membrane</keyword>
<reference evidence="2 3" key="1">
    <citation type="submission" date="2018-07" db="EMBL/GenBank/DDBJ databases">
        <title>Dyella solisilvae sp. nov., isolated from the pine and broad-leaved mixed forest soil.</title>
        <authorList>
            <person name="Gao Z."/>
            <person name="Qiu L."/>
        </authorList>
    </citation>
    <scope>NUCLEOTIDE SEQUENCE [LARGE SCALE GENOMIC DNA]</scope>
    <source>
        <strain evidence="2 3">DHG54</strain>
    </source>
</reference>
<evidence type="ECO:0000256" key="1">
    <source>
        <dbReference type="SAM" id="Phobius"/>
    </source>
</evidence>
<protein>
    <submittedName>
        <fullName evidence="2">Uncharacterized protein</fullName>
    </submittedName>
</protein>
<proteinExistence type="predicted"/>
<comment type="caution">
    <text evidence="2">The sequence shown here is derived from an EMBL/GenBank/DDBJ whole genome shotgun (WGS) entry which is preliminary data.</text>
</comment>
<feature type="transmembrane region" description="Helical" evidence="1">
    <location>
        <begin position="69"/>
        <end position="88"/>
    </location>
</feature>
<gene>
    <name evidence="2" type="ORF">DVT68_03515</name>
</gene>
<dbReference type="RefSeq" id="WP_114823640.1">
    <property type="nucleotide sequence ID" value="NZ_QQSY01000001.1"/>
</dbReference>
<organism evidence="2 3">
    <name type="scientific">Dyella solisilvae</name>
    <dbReference type="NCBI Taxonomy" id="1920168"/>
    <lineage>
        <taxon>Bacteria</taxon>
        <taxon>Pseudomonadati</taxon>
        <taxon>Pseudomonadota</taxon>
        <taxon>Gammaproteobacteria</taxon>
        <taxon>Lysobacterales</taxon>
        <taxon>Rhodanobacteraceae</taxon>
        <taxon>Dyella</taxon>
    </lineage>
</organism>
<feature type="transmembrane region" description="Helical" evidence="1">
    <location>
        <begin position="36"/>
        <end position="57"/>
    </location>
</feature>
<dbReference type="EMBL" id="QQSY01000001">
    <property type="protein sequence ID" value="RDI99908.1"/>
    <property type="molecule type" value="Genomic_DNA"/>
</dbReference>
<dbReference type="Proteomes" id="UP000254711">
    <property type="component" value="Unassembled WGS sequence"/>
</dbReference>